<feature type="domain" description="Asparagine synthetase" evidence="6">
    <location>
        <begin position="223"/>
        <end position="609"/>
    </location>
</feature>
<evidence type="ECO:0000256" key="4">
    <source>
        <dbReference type="ARBA" id="ARBA00048741"/>
    </source>
</evidence>
<dbReference type="RefSeq" id="WP_192028195.1">
    <property type="nucleotide sequence ID" value="NZ_JACYTR010000005.1"/>
</dbReference>
<dbReference type="EC" id="6.3.5.4" evidence="3"/>
<dbReference type="PIRSF" id="PIRSF001589">
    <property type="entry name" value="Asn_synthetase_glu-h"/>
    <property type="match status" value="1"/>
</dbReference>
<dbReference type="Gene3D" id="3.60.20.10">
    <property type="entry name" value="Glutamine Phosphoribosylpyrophosphate, subunit 1, domain 1"/>
    <property type="match status" value="1"/>
</dbReference>
<dbReference type="EMBL" id="JACYTR010000005">
    <property type="protein sequence ID" value="MBD8524843.1"/>
    <property type="molecule type" value="Genomic_DNA"/>
</dbReference>
<dbReference type="InterPro" id="IPR001962">
    <property type="entry name" value="Asn_synthase"/>
</dbReference>
<dbReference type="SUPFAM" id="SSF56235">
    <property type="entry name" value="N-terminal nucleophile aminohydrolases (Ntn hydrolases)"/>
    <property type="match status" value="1"/>
</dbReference>
<dbReference type="GO" id="GO:0006529">
    <property type="term" value="P:asparagine biosynthetic process"/>
    <property type="evidence" value="ECO:0007669"/>
    <property type="project" value="InterPro"/>
</dbReference>
<dbReference type="InterPro" id="IPR006426">
    <property type="entry name" value="Asn_synth_AEB"/>
</dbReference>
<dbReference type="Pfam" id="PF00733">
    <property type="entry name" value="Asn_synthase"/>
    <property type="match status" value="1"/>
</dbReference>
<evidence type="ECO:0000313" key="7">
    <source>
        <dbReference type="EMBL" id="MBD8524843.1"/>
    </source>
</evidence>
<dbReference type="InterPro" id="IPR029055">
    <property type="entry name" value="Ntn_hydrolases_N"/>
</dbReference>
<protein>
    <recommendedName>
        <fullName evidence="3">asparagine synthase (glutamine-hydrolyzing)</fullName>
        <ecNumber evidence="3">6.3.5.4</ecNumber>
    </recommendedName>
</protein>
<dbReference type="GO" id="GO:0004066">
    <property type="term" value="F:asparagine synthase (glutamine-hydrolyzing) activity"/>
    <property type="evidence" value="ECO:0007669"/>
    <property type="project" value="UniProtKB-EC"/>
</dbReference>
<dbReference type="PANTHER" id="PTHR43284:SF1">
    <property type="entry name" value="ASPARAGINE SYNTHETASE"/>
    <property type="match status" value="1"/>
</dbReference>
<feature type="site" description="Important for beta-aspartyl-AMP intermediate formation" evidence="5">
    <location>
        <position position="350"/>
    </location>
</feature>
<dbReference type="PANTHER" id="PTHR43284">
    <property type="entry name" value="ASPARAGINE SYNTHETASE (GLUTAMINE-HYDROLYZING)"/>
    <property type="match status" value="1"/>
</dbReference>
<evidence type="ECO:0000256" key="1">
    <source>
        <dbReference type="ARBA" id="ARBA00005187"/>
    </source>
</evidence>
<comment type="similarity">
    <text evidence="2">Belongs to the asparagine synthetase family.</text>
</comment>
<accession>A0AAW3ZG58</accession>
<dbReference type="AlphaFoldDB" id="A0AAW3ZG58"/>
<evidence type="ECO:0000259" key="6">
    <source>
        <dbReference type="Pfam" id="PF00733"/>
    </source>
</evidence>
<evidence type="ECO:0000313" key="8">
    <source>
        <dbReference type="Proteomes" id="UP000613768"/>
    </source>
</evidence>
<organism evidence="7 8">
    <name type="scientific">Pseudomarimonas arenosa</name>
    <dbReference type="NCBI Taxonomy" id="2774145"/>
    <lineage>
        <taxon>Bacteria</taxon>
        <taxon>Pseudomonadati</taxon>
        <taxon>Pseudomonadota</taxon>
        <taxon>Gammaproteobacteria</taxon>
        <taxon>Lysobacterales</taxon>
        <taxon>Lysobacteraceae</taxon>
        <taxon>Pseudomarimonas</taxon>
    </lineage>
</organism>
<evidence type="ECO:0000256" key="2">
    <source>
        <dbReference type="ARBA" id="ARBA00005752"/>
    </source>
</evidence>
<proteinExistence type="inferred from homology"/>
<evidence type="ECO:0000256" key="3">
    <source>
        <dbReference type="ARBA" id="ARBA00012737"/>
    </source>
</evidence>
<keyword evidence="8" id="KW-1185">Reference proteome</keyword>
<evidence type="ECO:0000256" key="5">
    <source>
        <dbReference type="PIRSR" id="PIRSR001589-3"/>
    </source>
</evidence>
<dbReference type="InterPro" id="IPR014729">
    <property type="entry name" value="Rossmann-like_a/b/a_fold"/>
</dbReference>
<comment type="catalytic activity">
    <reaction evidence="4">
        <text>L-aspartate + L-glutamine + ATP + H2O = L-asparagine + L-glutamate + AMP + diphosphate + H(+)</text>
        <dbReference type="Rhea" id="RHEA:12228"/>
        <dbReference type="ChEBI" id="CHEBI:15377"/>
        <dbReference type="ChEBI" id="CHEBI:15378"/>
        <dbReference type="ChEBI" id="CHEBI:29985"/>
        <dbReference type="ChEBI" id="CHEBI:29991"/>
        <dbReference type="ChEBI" id="CHEBI:30616"/>
        <dbReference type="ChEBI" id="CHEBI:33019"/>
        <dbReference type="ChEBI" id="CHEBI:58048"/>
        <dbReference type="ChEBI" id="CHEBI:58359"/>
        <dbReference type="ChEBI" id="CHEBI:456215"/>
        <dbReference type="EC" id="6.3.5.4"/>
    </reaction>
</comment>
<dbReference type="Proteomes" id="UP000613768">
    <property type="component" value="Unassembled WGS sequence"/>
</dbReference>
<reference evidence="7 8" key="1">
    <citation type="submission" date="2020-09" db="EMBL/GenBank/DDBJ databases">
        <title>Pseudoxanthomonas sp. CAU 1598 isolated from sand of Yaerae Beach.</title>
        <authorList>
            <person name="Kim W."/>
        </authorList>
    </citation>
    <scope>NUCLEOTIDE SEQUENCE [LARGE SCALE GENOMIC DNA]</scope>
    <source>
        <strain evidence="7 8">CAU 1598</strain>
    </source>
</reference>
<name>A0AAW3ZG58_9GAMM</name>
<comment type="caution">
    <text evidence="7">The sequence shown here is derived from an EMBL/GenBank/DDBJ whole genome shotgun (WGS) entry which is preliminary data.</text>
</comment>
<comment type="pathway">
    <text evidence="1">Amino-acid biosynthesis; L-asparagine biosynthesis; L-asparagine from L-aspartate (L-Gln route): step 1/1.</text>
</comment>
<dbReference type="CDD" id="cd01991">
    <property type="entry name" value="Asn_synthase_B_C"/>
    <property type="match status" value="1"/>
</dbReference>
<dbReference type="SUPFAM" id="SSF52402">
    <property type="entry name" value="Adenine nucleotide alpha hydrolases-like"/>
    <property type="match status" value="1"/>
</dbReference>
<dbReference type="InterPro" id="IPR051786">
    <property type="entry name" value="ASN_synthetase/amidase"/>
</dbReference>
<dbReference type="GO" id="GO:0005829">
    <property type="term" value="C:cytosol"/>
    <property type="evidence" value="ECO:0007669"/>
    <property type="project" value="TreeGrafter"/>
</dbReference>
<gene>
    <name evidence="7" type="ORF">IFO71_03720</name>
</gene>
<dbReference type="Gene3D" id="3.40.50.620">
    <property type="entry name" value="HUPs"/>
    <property type="match status" value="1"/>
</dbReference>
<sequence>MNAIPEVSSSTSVPAAAQRGILQRRTAPAPSVGTFLATTLAKDALAELAPSWQPAHTAATAALSGAARHLANPGIEVFGLFDLVLGRAEELLEDWRGEPWTRWRGRFAFVAFVPESRRWFAVTDQFNTLPVYYSESNGQLALANSLAPMMRLPWCQRQADPLALFHYLNFACIPGPVTVLPEVKRLPPAGKLEWQAGRLQVDRWWRPSYAEDLDGAGDRLTLELREQIVSAVQRYRPGSDQAWGCFLSGGTDSSSIVSILARQHAGQTVHSYSIGFAEAGYDELDFARAAAEACGAEGHFGTVDQAETLAVLPRLVELYDQPFGNASAVPTLACASMAAADGRNLLLAGDGGDEIFGGNERYAKDRIMQWFYRLPQPVKGFGRVIGRQLGGSNYRFFNRIDNFTRRGSQANPDRFYTDDAFASECFDQLLSAELRQHLRPDDSLNWMRSAYAECRADSELHRLMALDLELAIAQNDLIKVDGACRQVGVGARFPFLDPDLVDYTGRLRAHWKLRGQDKRHLFKRAMATVLPELIIKKKKQGFGLPISVWMRQPGEFQDWMRDLLLSDRSRQRGWFQVEFVEQLFQRHIDRAWDYSAPLWQLAVLELWMRRHLDV</sequence>